<name>A0ABU5T350_9MICC</name>
<feature type="region of interest" description="Disordered" evidence="1">
    <location>
        <begin position="74"/>
        <end position="93"/>
    </location>
</feature>
<reference evidence="2 3" key="1">
    <citation type="submission" date="2023-12" db="EMBL/GenBank/DDBJ databases">
        <title>Sinomonas terricola sp. nov, isolated from litchi orchard soil in Guangdong, PR China.</title>
        <authorList>
            <person name="Jiaxin W."/>
            <person name="Yang Z."/>
            <person name="Honghui Z."/>
        </authorList>
    </citation>
    <scope>NUCLEOTIDE SEQUENCE [LARGE SCALE GENOMIC DNA]</scope>
    <source>
        <strain evidence="2 3">JGH33</strain>
    </source>
</reference>
<protein>
    <submittedName>
        <fullName evidence="2">Uncharacterized protein</fullName>
    </submittedName>
</protein>
<feature type="region of interest" description="Disordered" evidence="1">
    <location>
        <begin position="43"/>
        <end position="65"/>
    </location>
</feature>
<feature type="compositionally biased region" description="Low complexity" evidence="1">
    <location>
        <begin position="45"/>
        <end position="56"/>
    </location>
</feature>
<dbReference type="EMBL" id="JAYGGQ010000002">
    <property type="protein sequence ID" value="MEA5454087.1"/>
    <property type="molecule type" value="Genomic_DNA"/>
</dbReference>
<feature type="compositionally biased region" description="Low complexity" evidence="1">
    <location>
        <begin position="74"/>
        <end position="85"/>
    </location>
</feature>
<dbReference type="Proteomes" id="UP001304769">
    <property type="component" value="Unassembled WGS sequence"/>
</dbReference>
<gene>
    <name evidence="2" type="ORF">SPF06_05055</name>
</gene>
<comment type="caution">
    <text evidence="2">The sequence shown here is derived from an EMBL/GenBank/DDBJ whole genome shotgun (WGS) entry which is preliminary data.</text>
</comment>
<proteinExistence type="predicted"/>
<evidence type="ECO:0000313" key="3">
    <source>
        <dbReference type="Proteomes" id="UP001304769"/>
    </source>
</evidence>
<accession>A0ABU5T350</accession>
<organism evidence="2 3">
    <name type="scientific">Sinomonas terricola</name>
    <dbReference type="NCBI Taxonomy" id="3110330"/>
    <lineage>
        <taxon>Bacteria</taxon>
        <taxon>Bacillati</taxon>
        <taxon>Actinomycetota</taxon>
        <taxon>Actinomycetes</taxon>
        <taxon>Micrococcales</taxon>
        <taxon>Micrococcaceae</taxon>
        <taxon>Sinomonas</taxon>
    </lineage>
</organism>
<dbReference type="RefSeq" id="WP_323277875.1">
    <property type="nucleotide sequence ID" value="NZ_JAYGGQ010000002.1"/>
</dbReference>
<sequence length="246" mass="25136">MRRVRAKHGAPDAVRPAMLAGACLLALVGTGLQLSSSALATGRDAAPGTHAATPPSSSSPPAVPAATRAIPSIASSQAGSAASPSETPAGFSSPAGPPVAFAWPAAGLSVDVVPMDWDPKEPVDPPLDSRHVDPVGHWLVDTGGATGVRPAVIAGHTCHAGVPLCNDATFPFNRLSFADWAVGQAASVTDREGRVTQCSLESRQSIDKSKAFTFGNEPCTVVAFSCNYLDPDGQIVLVTFRCGQCT</sequence>
<evidence type="ECO:0000256" key="1">
    <source>
        <dbReference type="SAM" id="MobiDB-lite"/>
    </source>
</evidence>
<evidence type="ECO:0000313" key="2">
    <source>
        <dbReference type="EMBL" id="MEA5454087.1"/>
    </source>
</evidence>
<keyword evidence="3" id="KW-1185">Reference proteome</keyword>